<evidence type="ECO:0000313" key="1">
    <source>
        <dbReference type="EMBL" id="AVV60519.1"/>
    </source>
</evidence>
<organism evidence="1">
    <name type="scientific">Escherichia coli</name>
    <dbReference type="NCBI Taxonomy" id="562"/>
    <lineage>
        <taxon>Bacteria</taxon>
        <taxon>Pseudomonadati</taxon>
        <taxon>Pseudomonadota</taxon>
        <taxon>Gammaproteobacteria</taxon>
        <taxon>Enterobacterales</taxon>
        <taxon>Enterobacteriaceae</taxon>
        <taxon>Escherichia</taxon>
    </lineage>
</organism>
<protein>
    <submittedName>
        <fullName evidence="1">Uncharacterized protein</fullName>
    </submittedName>
</protein>
<proteinExistence type="predicted"/>
<accession>A0A2R4KLL8</accession>
<keyword evidence="1" id="KW-0614">Plasmid</keyword>
<reference evidence="1" key="1">
    <citation type="submission" date="2017-11" db="EMBL/GenBank/DDBJ databases">
        <title>Plasmid harboring IMP-8 metallo-beta-lactamase in E. coli isolates from Argentina.</title>
        <authorList>
            <person name="Elena A."/>
            <person name="Cejas D."/>
            <person name="Magarinos F."/>
            <person name="Gutkind G."/>
            <person name="Di Conza J."/>
            <person name="Radice M."/>
        </authorList>
    </citation>
    <scope>NUCLEOTIDE SEQUENCE</scope>
    <source>
        <strain evidence="1">G3216</strain>
        <plasmid evidence="1">pG3216.2</plasmid>
    </source>
</reference>
<dbReference type="EMBL" id="MG550958">
    <property type="protein sequence ID" value="AVV60519.1"/>
    <property type="molecule type" value="Genomic_DNA"/>
</dbReference>
<geneLocation type="plasmid" evidence="1">
    <name>pG3216.2</name>
</geneLocation>
<name>A0A2R4KLL8_ECOLX</name>
<sequence length="74" mass="8195">MVFSFENGGCLPSGKAAPWVKNKNPPDLHGQAFARLAETIQRHQRTQAQDEKQDGILDAKLDGRYRGLSSSAFH</sequence>
<dbReference type="AlphaFoldDB" id="A0A2R4KLL8"/>